<evidence type="ECO:0000256" key="4">
    <source>
        <dbReference type="ARBA" id="ARBA00022692"/>
    </source>
</evidence>
<evidence type="ECO:0008006" key="14">
    <source>
        <dbReference type="Google" id="ProtNLM"/>
    </source>
</evidence>
<evidence type="ECO:0000256" key="10">
    <source>
        <dbReference type="SAM" id="MobiDB-lite"/>
    </source>
</evidence>
<feature type="transmembrane region" description="Helical" evidence="11">
    <location>
        <begin position="12"/>
        <end position="32"/>
    </location>
</feature>
<gene>
    <name evidence="12" type="ORF">SmJEL517_g03203</name>
</gene>
<proteinExistence type="inferred from homology"/>
<evidence type="ECO:0000256" key="5">
    <source>
        <dbReference type="ARBA" id="ARBA00022787"/>
    </source>
</evidence>
<dbReference type="Proteomes" id="UP000319731">
    <property type="component" value="Unassembled WGS sequence"/>
</dbReference>
<dbReference type="AlphaFoldDB" id="A0A507BXE2"/>
<dbReference type="GO" id="GO:0030943">
    <property type="term" value="F:mitochondrion targeting sequence binding"/>
    <property type="evidence" value="ECO:0007669"/>
    <property type="project" value="TreeGrafter"/>
</dbReference>
<keyword evidence="7 11" id="KW-1133">Transmembrane helix</keyword>
<dbReference type="GO" id="GO:0008320">
    <property type="term" value="F:protein transmembrane transporter activity"/>
    <property type="evidence" value="ECO:0007669"/>
    <property type="project" value="TreeGrafter"/>
</dbReference>
<evidence type="ECO:0000256" key="3">
    <source>
        <dbReference type="ARBA" id="ARBA00022448"/>
    </source>
</evidence>
<dbReference type="STRING" id="1806994.A0A507BXE2"/>
<dbReference type="SUPFAM" id="SSF47157">
    <property type="entry name" value="Mitochondrial import receptor subunit Tom20"/>
    <property type="match status" value="1"/>
</dbReference>
<dbReference type="PANTHER" id="PTHR12430:SF0">
    <property type="entry name" value="TRANSLOCASE OF OUTER MITOCHONDRIAL MEMBRANE 20"/>
    <property type="match status" value="1"/>
</dbReference>
<dbReference type="GO" id="GO:0005742">
    <property type="term" value="C:mitochondrial outer membrane translocase complex"/>
    <property type="evidence" value="ECO:0007669"/>
    <property type="project" value="InterPro"/>
</dbReference>
<accession>A0A507BXE2</accession>
<keyword evidence="4 11" id="KW-0812">Transmembrane</keyword>
<comment type="subcellular location">
    <subcellularLocation>
        <location evidence="1">Mitochondrion outer membrane</location>
        <topology evidence="1">Single-pass membrane protein</topology>
    </subcellularLocation>
</comment>
<dbReference type="GO" id="GO:0030150">
    <property type="term" value="P:protein import into mitochondrial matrix"/>
    <property type="evidence" value="ECO:0007669"/>
    <property type="project" value="TreeGrafter"/>
</dbReference>
<dbReference type="GeneID" id="42004428"/>
<organism evidence="12 13">
    <name type="scientific">Synchytrium microbalum</name>
    <dbReference type="NCBI Taxonomy" id="1806994"/>
    <lineage>
        <taxon>Eukaryota</taxon>
        <taxon>Fungi</taxon>
        <taxon>Fungi incertae sedis</taxon>
        <taxon>Chytridiomycota</taxon>
        <taxon>Chytridiomycota incertae sedis</taxon>
        <taxon>Chytridiomycetes</taxon>
        <taxon>Synchytriales</taxon>
        <taxon>Synchytriaceae</taxon>
        <taxon>Synchytrium</taxon>
    </lineage>
</organism>
<dbReference type="EMBL" id="QEAO01000016">
    <property type="protein sequence ID" value="TPX33990.1"/>
    <property type="molecule type" value="Genomic_DNA"/>
</dbReference>
<feature type="region of interest" description="Disordered" evidence="10">
    <location>
        <begin position="62"/>
        <end position="82"/>
    </location>
</feature>
<dbReference type="InterPro" id="IPR002056">
    <property type="entry name" value="MAS20"/>
</dbReference>
<dbReference type="Gene3D" id="1.20.960.10">
    <property type="entry name" value="Mitochondrial outer membrane translocase complex, subunit Tom20 domain"/>
    <property type="match status" value="1"/>
</dbReference>
<dbReference type="OrthoDB" id="2154253at2759"/>
<evidence type="ECO:0000256" key="1">
    <source>
        <dbReference type="ARBA" id="ARBA00004572"/>
    </source>
</evidence>
<dbReference type="RefSeq" id="XP_031024832.1">
    <property type="nucleotide sequence ID" value="XM_031169131.1"/>
</dbReference>
<evidence type="ECO:0000256" key="9">
    <source>
        <dbReference type="ARBA" id="ARBA00023136"/>
    </source>
</evidence>
<protein>
    <recommendedName>
        <fullName evidence="14">Mitochondrial import receptor subunit TOM20</fullName>
    </recommendedName>
</protein>
<feature type="region of interest" description="Disordered" evidence="10">
    <location>
        <begin position="155"/>
        <end position="234"/>
    </location>
</feature>
<keyword evidence="13" id="KW-1185">Reference proteome</keyword>
<keyword evidence="8" id="KW-0496">Mitochondrion</keyword>
<dbReference type="PRINTS" id="PR00351">
    <property type="entry name" value="OM20RECEPTOR"/>
</dbReference>
<keyword evidence="3" id="KW-0813">Transport</keyword>
<evidence type="ECO:0000256" key="2">
    <source>
        <dbReference type="ARBA" id="ARBA00005792"/>
    </source>
</evidence>
<reference evidence="12 13" key="1">
    <citation type="journal article" date="2019" name="Sci. Rep.">
        <title>Comparative genomics of chytrid fungi reveal insights into the obligate biotrophic and pathogenic lifestyle of Synchytrium endobioticum.</title>
        <authorList>
            <person name="van de Vossenberg B.T.L.H."/>
            <person name="Warris S."/>
            <person name="Nguyen H.D.T."/>
            <person name="van Gent-Pelzer M.P.E."/>
            <person name="Joly D.L."/>
            <person name="van de Geest H.C."/>
            <person name="Bonants P.J.M."/>
            <person name="Smith D.S."/>
            <person name="Levesque C.A."/>
            <person name="van der Lee T.A.J."/>
        </authorList>
    </citation>
    <scope>NUCLEOTIDE SEQUENCE [LARGE SCALE GENOMIC DNA]</scope>
    <source>
        <strain evidence="12 13">JEL517</strain>
    </source>
</reference>
<keyword evidence="9 11" id="KW-0472">Membrane</keyword>
<evidence type="ECO:0000256" key="7">
    <source>
        <dbReference type="ARBA" id="ARBA00022989"/>
    </source>
</evidence>
<evidence type="ECO:0000256" key="6">
    <source>
        <dbReference type="ARBA" id="ARBA00022927"/>
    </source>
</evidence>
<dbReference type="PANTHER" id="PTHR12430">
    <property type="entry name" value="MITOCHONDRIAL IMPORT RECEPTOR SUBUNIT TOM20"/>
    <property type="match status" value="1"/>
</dbReference>
<dbReference type="GO" id="GO:0006886">
    <property type="term" value="P:intracellular protein transport"/>
    <property type="evidence" value="ECO:0007669"/>
    <property type="project" value="InterPro"/>
</dbReference>
<feature type="compositionally biased region" description="Basic and acidic residues" evidence="10">
    <location>
        <begin position="155"/>
        <end position="167"/>
    </location>
</feature>
<feature type="compositionally biased region" description="Acidic residues" evidence="10">
    <location>
        <begin position="206"/>
        <end position="234"/>
    </location>
</feature>
<name>A0A507BXE2_9FUNG</name>
<dbReference type="GO" id="GO:0006605">
    <property type="term" value="P:protein targeting"/>
    <property type="evidence" value="ECO:0007669"/>
    <property type="project" value="InterPro"/>
</dbReference>
<feature type="compositionally biased region" description="Low complexity" evidence="10">
    <location>
        <begin position="168"/>
        <end position="179"/>
    </location>
</feature>
<keyword evidence="6" id="KW-0653">Protein transport</keyword>
<keyword evidence="5" id="KW-1000">Mitochondrion outer membrane</keyword>
<dbReference type="Pfam" id="PF02064">
    <property type="entry name" value="MAS20"/>
    <property type="match status" value="1"/>
</dbReference>
<evidence type="ECO:0000256" key="11">
    <source>
        <dbReference type="SAM" id="Phobius"/>
    </source>
</evidence>
<comment type="caution">
    <text evidence="12">The sequence shown here is derived from an EMBL/GenBank/DDBJ whole genome shotgun (WGS) entry which is preliminary data.</text>
</comment>
<dbReference type="InterPro" id="IPR023392">
    <property type="entry name" value="Tom20_dom_sf"/>
</dbReference>
<comment type="similarity">
    <text evidence="2">Belongs to the Tom20 family.</text>
</comment>
<sequence>MATEGWSWREYALGTTLAVAVASASYLVYFDYKRRNDVQFRKTLKRQKKALMKVQAEEEAARSRGRAATAGGSSDDADKIPTNVEEKEKYFMDQLQSGEILYRKGPAHYQAAAACFMRAMKVYPQPLELISLFQKSLPEPVFQILMEMMSADVREAESQQLKSETRGGRSASSSTSPTRPEGDRRRSSLSSAARARNEEIRATEAAVEELLQELMGDDGDEGEWEDEAQIEELE</sequence>
<evidence type="ECO:0000313" key="13">
    <source>
        <dbReference type="Proteomes" id="UP000319731"/>
    </source>
</evidence>
<dbReference type="GO" id="GO:0016031">
    <property type="term" value="P:tRNA import into mitochondrion"/>
    <property type="evidence" value="ECO:0007669"/>
    <property type="project" value="TreeGrafter"/>
</dbReference>
<evidence type="ECO:0000256" key="8">
    <source>
        <dbReference type="ARBA" id="ARBA00023128"/>
    </source>
</evidence>
<evidence type="ECO:0000313" key="12">
    <source>
        <dbReference type="EMBL" id="TPX33990.1"/>
    </source>
</evidence>